<evidence type="ECO:0000256" key="1">
    <source>
        <dbReference type="SAM" id="SignalP"/>
    </source>
</evidence>
<name>A0ABP7P5B3_9ACTN</name>
<proteinExistence type="predicted"/>
<keyword evidence="1" id="KW-0732">Signal</keyword>
<keyword evidence="3" id="KW-1185">Reference proteome</keyword>
<gene>
    <name evidence="2" type="ORF">GCM10022231_19090</name>
</gene>
<reference evidence="3" key="1">
    <citation type="journal article" date="2019" name="Int. J. Syst. Evol. Microbiol.">
        <title>The Global Catalogue of Microorganisms (GCM) 10K type strain sequencing project: providing services to taxonomists for standard genome sequencing and annotation.</title>
        <authorList>
            <consortium name="The Broad Institute Genomics Platform"/>
            <consortium name="The Broad Institute Genome Sequencing Center for Infectious Disease"/>
            <person name="Wu L."/>
            <person name="Ma J."/>
        </authorList>
    </citation>
    <scope>NUCLEOTIDE SEQUENCE [LARGE SCALE GENOMIC DNA]</scope>
    <source>
        <strain evidence="3">JCM 16923</strain>
    </source>
</reference>
<sequence>MKNKLLRIAAVLATTGALGVGSAALAAPAQAAPPNDLALRTYTKCVINHDTPKTDHVLWVTNVGRSTVHNVRVGSVGGPETGIPKMRAGQEFQRGAWHYYSATGVRNAGHLAPRESVKTWTLAPRCNLSWPAVIYTVGNGNFNVQARG</sequence>
<evidence type="ECO:0008006" key="4">
    <source>
        <dbReference type="Google" id="ProtNLM"/>
    </source>
</evidence>
<evidence type="ECO:0000313" key="2">
    <source>
        <dbReference type="EMBL" id="GAA3959490.1"/>
    </source>
</evidence>
<evidence type="ECO:0000313" key="3">
    <source>
        <dbReference type="Proteomes" id="UP001418444"/>
    </source>
</evidence>
<comment type="caution">
    <text evidence="2">The sequence shown here is derived from an EMBL/GenBank/DDBJ whole genome shotgun (WGS) entry which is preliminary data.</text>
</comment>
<accession>A0ABP7P5B3</accession>
<feature type="chain" id="PRO_5045164014" description="Secreted protein" evidence="1">
    <location>
        <begin position="32"/>
        <end position="148"/>
    </location>
</feature>
<dbReference type="RefSeq" id="WP_344783056.1">
    <property type="nucleotide sequence ID" value="NZ_BAAAZW010000005.1"/>
</dbReference>
<organism evidence="2 3">
    <name type="scientific">Gordonia caeni</name>
    <dbReference type="NCBI Taxonomy" id="1007097"/>
    <lineage>
        <taxon>Bacteria</taxon>
        <taxon>Bacillati</taxon>
        <taxon>Actinomycetota</taxon>
        <taxon>Actinomycetes</taxon>
        <taxon>Mycobacteriales</taxon>
        <taxon>Gordoniaceae</taxon>
        <taxon>Gordonia</taxon>
    </lineage>
</organism>
<protein>
    <recommendedName>
        <fullName evidence="4">Secreted protein</fullName>
    </recommendedName>
</protein>
<feature type="signal peptide" evidence="1">
    <location>
        <begin position="1"/>
        <end position="31"/>
    </location>
</feature>
<dbReference type="Proteomes" id="UP001418444">
    <property type="component" value="Unassembled WGS sequence"/>
</dbReference>
<dbReference type="EMBL" id="BAAAZW010000005">
    <property type="protein sequence ID" value="GAA3959490.1"/>
    <property type="molecule type" value="Genomic_DNA"/>
</dbReference>